<evidence type="ECO:0000313" key="2">
    <source>
        <dbReference type="Proteomes" id="UP000887578"/>
    </source>
</evidence>
<dbReference type="WBParaSite" id="PDA_v2.g22772.t1">
    <property type="protein sequence ID" value="PDA_v2.g22772.t1"/>
    <property type="gene ID" value="PDA_v2.g22772"/>
</dbReference>
<dbReference type="AlphaFoldDB" id="A0A914Q1S0"/>
<organism evidence="2 3">
    <name type="scientific">Panagrolaimus davidi</name>
    <dbReference type="NCBI Taxonomy" id="227884"/>
    <lineage>
        <taxon>Eukaryota</taxon>
        <taxon>Metazoa</taxon>
        <taxon>Ecdysozoa</taxon>
        <taxon>Nematoda</taxon>
        <taxon>Chromadorea</taxon>
        <taxon>Rhabditida</taxon>
        <taxon>Tylenchina</taxon>
        <taxon>Panagrolaimomorpha</taxon>
        <taxon>Panagrolaimoidea</taxon>
        <taxon>Panagrolaimidae</taxon>
        <taxon>Panagrolaimus</taxon>
    </lineage>
</organism>
<keyword evidence="2" id="KW-1185">Reference proteome</keyword>
<accession>A0A914Q1S0</accession>
<reference evidence="3" key="1">
    <citation type="submission" date="2022-11" db="UniProtKB">
        <authorList>
            <consortium name="WormBaseParasite"/>
        </authorList>
    </citation>
    <scope>IDENTIFICATION</scope>
</reference>
<dbReference type="Proteomes" id="UP000887578">
    <property type="component" value="Unplaced"/>
</dbReference>
<proteinExistence type="predicted"/>
<evidence type="ECO:0000256" key="1">
    <source>
        <dbReference type="SAM" id="MobiDB-lite"/>
    </source>
</evidence>
<protein>
    <submittedName>
        <fullName evidence="3">Uncharacterized protein</fullName>
    </submittedName>
</protein>
<evidence type="ECO:0000313" key="3">
    <source>
        <dbReference type="WBParaSite" id="PDA_v2.g22772.t1"/>
    </source>
</evidence>
<sequence length="68" mass="7381">MPNDSLNSSFASFCSTSKSFQTSYPSSPKLFQPANPSESATLEKPTKAAFLSGYTKGRSEDIYSSDEE</sequence>
<feature type="region of interest" description="Disordered" evidence="1">
    <location>
        <begin position="18"/>
        <end position="44"/>
    </location>
</feature>
<name>A0A914Q1S0_9BILA</name>